<proteinExistence type="inferred from homology"/>
<evidence type="ECO:0000256" key="4">
    <source>
        <dbReference type="ARBA" id="ARBA00022645"/>
    </source>
</evidence>
<comment type="cofactor">
    <cofactor evidence="1">
        <name>Zn(2+)</name>
        <dbReference type="ChEBI" id="CHEBI:29105"/>
    </cofactor>
</comment>
<evidence type="ECO:0000256" key="14">
    <source>
        <dbReference type="ARBA" id="ARBA00069039"/>
    </source>
</evidence>
<evidence type="ECO:0000259" key="17">
    <source>
        <dbReference type="PROSITE" id="PS52035"/>
    </source>
</evidence>
<evidence type="ECO:0000256" key="9">
    <source>
        <dbReference type="ARBA" id="ARBA00022833"/>
    </source>
</evidence>
<evidence type="ECO:0000256" key="13">
    <source>
        <dbReference type="ARBA" id="ARBA00023157"/>
    </source>
</evidence>
<feature type="transmembrane region" description="Helical" evidence="16">
    <location>
        <begin position="36"/>
        <end position="55"/>
    </location>
</feature>
<dbReference type="EMBL" id="CAJPEX010003495">
    <property type="protein sequence ID" value="CAG0922270.1"/>
    <property type="molecule type" value="Genomic_DNA"/>
</dbReference>
<keyword evidence="16" id="KW-1133">Transmembrane helix</keyword>
<keyword evidence="10" id="KW-0843">Virulence</keyword>
<reference evidence="18" key="1">
    <citation type="submission" date="2020-11" db="EMBL/GenBank/DDBJ databases">
        <authorList>
            <person name="Tran Van P."/>
        </authorList>
    </citation>
    <scope>NUCLEOTIDE SEQUENCE</scope>
</reference>
<dbReference type="SUPFAM" id="SSF54897">
    <property type="entry name" value="Protease propeptides/inhibitors"/>
    <property type="match status" value="1"/>
</dbReference>
<dbReference type="SUPFAM" id="SSF53187">
    <property type="entry name" value="Zn-dependent exopeptidases"/>
    <property type="match status" value="1"/>
</dbReference>
<keyword evidence="6" id="KW-0479">Metal-binding</keyword>
<dbReference type="AlphaFoldDB" id="A0A7R9BV17"/>
<dbReference type="InterPro" id="IPR000834">
    <property type="entry name" value="Peptidase_M14"/>
</dbReference>
<evidence type="ECO:0000256" key="8">
    <source>
        <dbReference type="ARBA" id="ARBA00022801"/>
    </source>
</evidence>
<keyword evidence="5" id="KW-0645">Protease</keyword>
<evidence type="ECO:0000256" key="16">
    <source>
        <dbReference type="SAM" id="Phobius"/>
    </source>
</evidence>
<dbReference type="Proteomes" id="UP000678499">
    <property type="component" value="Unassembled WGS sequence"/>
</dbReference>
<evidence type="ECO:0000256" key="3">
    <source>
        <dbReference type="ARBA" id="ARBA00005988"/>
    </source>
</evidence>
<feature type="non-terminal residue" evidence="18">
    <location>
        <position position="194"/>
    </location>
</feature>
<dbReference type="GO" id="GO:0008270">
    <property type="term" value="F:zinc ion binding"/>
    <property type="evidence" value="ECO:0007669"/>
    <property type="project" value="InterPro"/>
</dbReference>
<keyword evidence="16" id="KW-0812">Transmembrane</keyword>
<feature type="domain" description="Peptidase M14" evidence="17">
    <location>
        <begin position="155"/>
        <end position="194"/>
    </location>
</feature>
<dbReference type="FunFam" id="3.30.70.340:FF:000002">
    <property type="entry name" value="Carboxypeptidase A"/>
    <property type="match status" value="1"/>
</dbReference>
<evidence type="ECO:0000313" key="18">
    <source>
        <dbReference type="EMBL" id="CAD7282118.1"/>
    </source>
</evidence>
<dbReference type="Gene3D" id="3.40.630.10">
    <property type="entry name" value="Zn peptidases"/>
    <property type="match status" value="1"/>
</dbReference>
<comment type="caution">
    <text evidence="15">Lacks conserved residue(s) required for the propagation of feature annotation.</text>
</comment>
<evidence type="ECO:0000256" key="11">
    <source>
        <dbReference type="ARBA" id="ARBA00023049"/>
    </source>
</evidence>
<keyword evidence="7" id="KW-0732">Signal</keyword>
<evidence type="ECO:0000256" key="12">
    <source>
        <dbReference type="ARBA" id="ARBA00023145"/>
    </source>
</evidence>
<dbReference type="Pfam" id="PF02244">
    <property type="entry name" value="Propep_M14"/>
    <property type="match status" value="1"/>
</dbReference>
<dbReference type="Gene3D" id="3.30.70.340">
    <property type="entry name" value="Metallocarboxypeptidase-like"/>
    <property type="match status" value="1"/>
</dbReference>
<gene>
    <name evidence="18" type="ORF">NMOB1V02_LOCUS9750</name>
</gene>
<dbReference type="GO" id="GO:0004181">
    <property type="term" value="F:metallocarboxypeptidase activity"/>
    <property type="evidence" value="ECO:0007669"/>
    <property type="project" value="InterPro"/>
</dbReference>
<dbReference type="InterPro" id="IPR036990">
    <property type="entry name" value="M14A-like_propep"/>
</dbReference>
<sequence length="194" mass="22061">MHNSAQNLRLTDEIGAKNIKLADARIFKFRTAAAEIMRFAAALIVAMMMMMMVAAGDQRRYDGYQVLRFKPESRLHMSIMDQLFKDSPQLGLDFWSEPSKLGNDVDILVKPDATEAFAKMAARLGMEHSVLIKDVQSVIDSQPVAELGSKLTWDAYYQFEDILAWTEEMRDAFPDIVTLQSIGESYEGREIRLM</sequence>
<keyword evidence="12" id="KW-0865">Zymogen</keyword>
<evidence type="ECO:0000256" key="1">
    <source>
        <dbReference type="ARBA" id="ARBA00001947"/>
    </source>
</evidence>
<evidence type="ECO:0000256" key="15">
    <source>
        <dbReference type="PROSITE-ProRule" id="PRU01379"/>
    </source>
</evidence>
<dbReference type="Pfam" id="PF00246">
    <property type="entry name" value="Peptidase_M14"/>
    <property type="match status" value="1"/>
</dbReference>
<keyword evidence="9" id="KW-0862">Zinc</keyword>
<comment type="function">
    <text evidence="2">Extracellular metalloprotease that contributes to pathogenicity.</text>
</comment>
<keyword evidence="11" id="KW-0482">Metalloprotease</keyword>
<dbReference type="GO" id="GO:0006508">
    <property type="term" value="P:proteolysis"/>
    <property type="evidence" value="ECO:0007669"/>
    <property type="project" value="UniProtKB-KW"/>
</dbReference>
<keyword evidence="4" id="KW-0121">Carboxypeptidase</keyword>
<keyword evidence="16" id="KW-0472">Membrane</keyword>
<dbReference type="PANTHER" id="PTHR11705:SF143">
    <property type="entry name" value="SLL0236 PROTEIN"/>
    <property type="match status" value="1"/>
</dbReference>
<evidence type="ECO:0000256" key="7">
    <source>
        <dbReference type="ARBA" id="ARBA00022729"/>
    </source>
</evidence>
<evidence type="ECO:0000313" key="19">
    <source>
        <dbReference type="Proteomes" id="UP000678499"/>
    </source>
</evidence>
<evidence type="ECO:0000256" key="10">
    <source>
        <dbReference type="ARBA" id="ARBA00023026"/>
    </source>
</evidence>
<evidence type="ECO:0000256" key="6">
    <source>
        <dbReference type="ARBA" id="ARBA00022723"/>
    </source>
</evidence>
<accession>A0A7R9BV17</accession>
<dbReference type="PANTHER" id="PTHR11705">
    <property type="entry name" value="PROTEASE FAMILY M14 CARBOXYPEPTIDASE A,B"/>
    <property type="match status" value="1"/>
</dbReference>
<dbReference type="GO" id="GO:0005615">
    <property type="term" value="C:extracellular space"/>
    <property type="evidence" value="ECO:0007669"/>
    <property type="project" value="TreeGrafter"/>
</dbReference>
<evidence type="ECO:0000256" key="5">
    <source>
        <dbReference type="ARBA" id="ARBA00022670"/>
    </source>
</evidence>
<evidence type="ECO:0000256" key="2">
    <source>
        <dbReference type="ARBA" id="ARBA00003091"/>
    </source>
</evidence>
<keyword evidence="19" id="KW-1185">Reference proteome</keyword>
<keyword evidence="13" id="KW-1015">Disulfide bond</keyword>
<comment type="similarity">
    <text evidence="3 15">Belongs to the peptidase M14 family.</text>
</comment>
<protein>
    <recommendedName>
        <fullName evidence="14">Zinc carboxypeptidase A 1</fullName>
    </recommendedName>
</protein>
<dbReference type="PROSITE" id="PS52035">
    <property type="entry name" value="PEPTIDASE_M14"/>
    <property type="match status" value="1"/>
</dbReference>
<dbReference type="EMBL" id="OA885532">
    <property type="protein sequence ID" value="CAD7282118.1"/>
    <property type="molecule type" value="Genomic_DNA"/>
</dbReference>
<name>A0A7R9BV17_9CRUS</name>
<dbReference type="OrthoDB" id="3626597at2759"/>
<dbReference type="InterPro" id="IPR003146">
    <property type="entry name" value="M14A_act_pep"/>
</dbReference>
<keyword evidence="8" id="KW-0378">Hydrolase</keyword>
<organism evidence="18">
    <name type="scientific">Notodromas monacha</name>
    <dbReference type="NCBI Taxonomy" id="399045"/>
    <lineage>
        <taxon>Eukaryota</taxon>
        <taxon>Metazoa</taxon>
        <taxon>Ecdysozoa</taxon>
        <taxon>Arthropoda</taxon>
        <taxon>Crustacea</taxon>
        <taxon>Oligostraca</taxon>
        <taxon>Ostracoda</taxon>
        <taxon>Podocopa</taxon>
        <taxon>Podocopida</taxon>
        <taxon>Cypridocopina</taxon>
        <taxon>Cypridoidea</taxon>
        <taxon>Cyprididae</taxon>
        <taxon>Notodromas</taxon>
    </lineage>
</organism>